<dbReference type="GeneID" id="71980195"/>
<dbReference type="Proteomes" id="UP000756132">
    <property type="component" value="Chromosome 1"/>
</dbReference>
<dbReference type="NCBIfam" id="TIGR01456">
    <property type="entry name" value="CECR5"/>
    <property type="match status" value="1"/>
</dbReference>
<evidence type="ECO:0000313" key="1">
    <source>
        <dbReference type="EMBL" id="UJO11283.1"/>
    </source>
</evidence>
<dbReference type="Gene3D" id="3.40.50.1000">
    <property type="entry name" value="HAD superfamily/HAD-like"/>
    <property type="match status" value="2"/>
</dbReference>
<dbReference type="InterPro" id="IPR036412">
    <property type="entry name" value="HAD-like_sf"/>
</dbReference>
<dbReference type="GO" id="GO:0005739">
    <property type="term" value="C:mitochondrion"/>
    <property type="evidence" value="ECO:0007669"/>
    <property type="project" value="TreeGrafter"/>
</dbReference>
<protein>
    <submittedName>
        <fullName evidence="1">Uncharacterized protein</fullName>
    </submittedName>
</protein>
<dbReference type="EMBL" id="CP090163">
    <property type="protein sequence ID" value="UJO11283.1"/>
    <property type="molecule type" value="Genomic_DNA"/>
</dbReference>
<keyword evidence="2" id="KW-1185">Reference proteome</keyword>
<sequence>MTRWDRYQHSVALPVSGRDISNRDASTIPNYSPNPISRAQLLKEKAATSSALETEFFIIVDTTGSSLKPRIAAIKMSNGGSIVLPARPKKQLRRLSSQDATLNSLNLRSPTVVVPPKHLMAPSDAHETAAAFEMARHELEDANGPASPLATPPETTVTDKFAFAFDIDGVLIRGGRPIPEAVEAMQVLNGKNEFGIKVPYIFVTNGGGKTEQERCIQLSKQMELEVSPGQFICGHTPMREMAEKFETVLVVGGEGEKCREVATGYGFKDVVTPGDIIKDNPDTTPFRKLTEEELSNSKARNFAETKIEAIFVFADSRDWAGDQQIILDLLMSKDGYLGTRSETFDEGPPIFFSHNDVVWSASHDLTRLGMGALRLSLEAMFKAVTGKDLQTTAFGKPQIGTFQFATRLLQQWRRDTHGIDAPPETVYFVGDTPESDIRGTNEFNKTSENMWYSILVETGVYQPGTKPKYEPKAKVQNVLDAVNHGIQREQQRANKVALKEALNITQDKLNSTAIEYDSRLDTPAVTKREDPLEAAVSQ</sequence>
<name>A0A9Q8L5M0_PASFU</name>
<dbReference type="AlphaFoldDB" id="A0A9Q8L5M0"/>
<dbReference type="Pfam" id="PF13344">
    <property type="entry name" value="Hydrolase_6"/>
    <property type="match status" value="1"/>
</dbReference>
<evidence type="ECO:0000313" key="2">
    <source>
        <dbReference type="Proteomes" id="UP000756132"/>
    </source>
</evidence>
<dbReference type="InterPro" id="IPR023214">
    <property type="entry name" value="HAD_sf"/>
</dbReference>
<dbReference type="KEGG" id="ffu:CLAFUR5_00317"/>
<dbReference type="InterPro" id="IPR006357">
    <property type="entry name" value="HAD-SF_hydro_IIA"/>
</dbReference>
<dbReference type="InterPro" id="IPR050324">
    <property type="entry name" value="CDP-alcohol_PTase-I"/>
</dbReference>
<dbReference type="FunFam" id="3.40.50.1000:FF:000069">
    <property type="entry name" value="HAD-superfamily subfamily IIA hydrolase"/>
    <property type="match status" value="1"/>
</dbReference>
<dbReference type="PANTHER" id="PTHR14269">
    <property type="entry name" value="CDP-DIACYLGLYCEROL--GLYCEROL-3-PHOSPHATE 3-PHOSPHATIDYLTRANSFERASE-RELATED"/>
    <property type="match status" value="1"/>
</dbReference>
<reference evidence="1" key="1">
    <citation type="submission" date="2021-12" db="EMBL/GenBank/DDBJ databases">
        <authorList>
            <person name="Zaccaron A."/>
            <person name="Stergiopoulos I."/>
        </authorList>
    </citation>
    <scope>NUCLEOTIDE SEQUENCE</scope>
    <source>
        <strain evidence="1">Race5_Kim</strain>
    </source>
</reference>
<dbReference type="GO" id="GO:0046474">
    <property type="term" value="P:glycerophospholipid biosynthetic process"/>
    <property type="evidence" value="ECO:0007669"/>
    <property type="project" value="TreeGrafter"/>
</dbReference>
<dbReference type="Pfam" id="PF13242">
    <property type="entry name" value="Hydrolase_like"/>
    <property type="match status" value="1"/>
</dbReference>
<dbReference type="RefSeq" id="XP_047755649.1">
    <property type="nucleotide sequence ID" value="XM_047899465.1"/>
</dbReference>
<proteinExistence type="predicted"/>
<accession>A0A9Q8L5M0</accession>
<organism evidence="1 2">
    <name type="scientific">Passalora fulva</name>
    <name type="common">Tomato leaf mold</name>
    <name type="synonym">Cladosporium fulvum</name>
    <dbReference type="NCBI Taxonomy" id="5499"/>
    <lineage>
        <taxon>Eukaryota</taxon>
        <taxon>Fungi</taxon>
        <taxon>Dikarya</taxon>
        <taxon>Ascomycota</taxon>
        <taxon>Pezizomycotina</taxon>
        <taxon>Dothideomycetes</taxon>
        <taxon>Dothideomycetidae</taxon>
        <taxon>Mycosphaerellales</taxon>
        <taxon>Mycosphaerellaceae</taxon>
        <taxon>Fulvia</taxon>
    </lineage>
</organism>
<dbReference type="InterPro" id="IPR006353">
    <property type="entry name" value="HAD-SF_hydro_IIA_CECR5"/>
</dbReference>
<dbReference type="NCBIfam" id="TIGR01460">
    <property type="entry name" value="HAD-SF-IIA"/>
    <property type="match status" value="1"/>
</dbReference>
<dbReference type="OrthoDB" id="10251048at2759"/>
<dbReference type="SUPFAM" id="SSF56784">
    <property type="entry name" value="HAD-like"/>
    <property type="match status" value="1"/>
</dbReference>
<dbReference type="PANTHER" id="PTHR14269:SF4">
    <property type="entry name" value="CAT EYE SYNDROME CRITICAL REGION PROTEIN 5"/>
    <property type="match status" value="1"/>
</dbReference>
<reference evidence="1" key="2">
    <citation type="journal article" date="2022" name="Microb. Genom.">
        <title>A chromosome-scale genome assembly of the tomato pathogen Cladosporium fulvum reveals a compartmentalized genome architecture and the presence of a dispensable chromosome.</title>
        <authorList>
            <person name="Zaccaron A.Z."/>
            <person name="Chen L.H."/>
            <person name="Samaras A."/>
            <person name="Stergiopoulos I."/>
        </authorList>
    </citation>
    <scope>NUCLEOTIDE SEQUENCE</scope>
    <source>
        <strain evidence="1">Race5_Kim</strain>
    </source>
</reference>
<gene>
    <name evidence="1" type="ORF">CLAFUR5_00317</name>
</gene>